<feature type="transmembrane region" description="Helical" evidence="1">
    <location>
        <begin position="37"/>
        <end position="56"/>
    </location>
</feature>
<evidence type="ECO:0000256" key="1">
    <source>
        <dbReference type="SAM" id="Phobius"/>
    </source>
</evidence>
<keyword evidence="1" id="KW-1133">Transmembrane helix</keyword>
<dbReference type="InterPro" id="IPR007038">
    <property type="entry name" value="HupE_UreJ"/>
</dbReference>
<feature type="chain" id="PRO_5045482086" evidence="2">
    <location>
        <begin position="22"/>
        <end position="192"/>
    </location>
</feature>
<proteinExistence type="predicted"/>
<reference evidence="3 4" key="1">
    <citation type="submission" date="2021-05" db="EMBL/GenBank/DDBJ databases">
        <title>Shewanella sp. JM162201.</title>
        <authorList>
            <person name="Xu S."/>
            <person name="Li A."/>
        </authorList>
    </citation>
    <scope>NUCLEOTIDE SEQUENCE [LARGE SCALE GENOMIC DNA]</scope>
    <source>
        <strain evidence="3 4">JM162201</strain>
    </source>
</reference>
<dbReference type="EMBL" id="JAHEPS010000015">
    <property type="protein sequence ID" value="MBT1446557.1"/>
    <property type="molecule type" value="Genomic_DNA"/>
</dbReference>
<keyword evidence="1" id="KW-0812">Transmembrane</keyword>
<gene>
    <name evidence="3" type="ORF">KJI95_18845</name>
</gene>
<keyword evidence="1" id="KW-0472">Membrane</keyword>
<feature type="transmembrane region" description="Helical" evidence="1">
    <location>
        <begin position="63"/>
        <end position="82"/>
    </location>
</feature>
<dbReference type="PIRSF" id="PIRSF016919">
    <property type="entry name" value="HupE_UreJ"/>
    <property type="match status" value="1"/>
</dbReference>
<protein>
    <submittedName>
        <fullName evidence="3">HupE/UreJ family protein</fullName>
    </submittedName>
</protein>
<feature type="transmembrane region" description="Helical" evidence="1">
    <location>
        <begin position="174"/>
        <end position="191"/>
    </location>
</feature>
<comment type="caution">
    <text evidence="3">The sequence shown here is derived from an EMBL/GenBank/DDBJ whole genome shotgun (WGS) entry which is preliminary data.</text>
</comment>
<feature type="transmembrane region" description="Helical" evidence="1">
    <location>
        <begin position="113"/>
        <end position="129"/>
    </location>
</feature>
<sequence>MRVLTGLATLTLLGVSAPAFAHDIYANQGFSAGLLHPFSGFDHLLSMFAVGLLAMQLGEHGKIAVPLAFIGFMLFGAVIGMLDVPMLWVEQGIALSAVIFGVALLYGRELPLSFAQALVGIFALFHGHAHGSEIPELASPVWYSLGFMLGCSLLMLTGALVAWYLSLIEPQRPLLKGLGGVIASLGLLFWIL</sequence>
<dbReference type="Proteomes" id="UP001195903">
    <property type="component" value="Unassembled WGS sequence"/>
</dbReference>
<evidence type="ECO:0000313" key="3">
    <source>
        <dbReference type="EMBL" id="MBT1446557.1"/>
    </source>
</evidence>
<accession>A0ABS5V7X7</accession>
<dbReference type="Pfam" id="PF04955">
    <property type="entry name" value="HupE_UreJ"/>
    <property type="match status" value="1"/>
</dbReference>
<feature type="transmembrane region" description="Helical" evidence="1">
    <location>
        <begin position="88"/>
        <end position="106"/>
    </location>
</feature>
<keyword evidence="4" id="KW-1185">Reference proteome</keyword>
<evidence type="ECO:0000313" key="4">
    <source>
        <dbReference type="Proteomes" id="UP001195903"/>
    </source>
</evidence>
<organism evidence="3 4">
    <name type="scientific">Shewanella jiangmenensis</name>
    <dbReference type="NCBI Taxonomy" id="2837387"/>
    <lineage>
        <taxon>Bacteria</taxon>
        <taxon>Pseudomonadati</taxon>
        <taxon>Pseudomonadota</taxon>
        <taxon>Gammaproteobacteria</taxon>
        <taxon>Alteromonadales</taxon>
        <taxon>Shewanellaceae</taxon>
        <taxon>Shewanella</taxon>
    </lineage>
</organism>
<keyword evidence="2" id="KW-0732">Signal</keyword>
<feature type="signal peptide" evidence="2">
    <location>
        <begin position="1"/>
        <end position="21"/>
    </location>
</feature>
<feature type="transmembrane region" description="Helical" evidence="1">
    <location>
        <begin position="141"/>
        <end position="167"/>
    </location>
</feature>
<evidence type="ECO:0000256" key="2">
    <source>
        <dbReference type="SAM" id="SignalP"/>
    </source>
</evidence>
<name>A0ABS5V7X7_9GAMM</name>